<dbReference type="InterPro" id="IPR041677">
    <property type="entry name" value="DNA2/NAM7_AAA_11"/>
</dbReference>
<dbReference type="PROSITE" id="PS50011">
    <property type="entry name" value="PROTEIN_KINASE_DOM"/>
    <property type="match status" value="1"/>
</dbReference>
<dbReference type="Gene3D" id="1.10.510.10">
    <property type="entry name" value="Transferase(Phosphotransferase) domain 1"/>
    <property type="match status" value="1"/>
</dbReference>
<dbReference type="InterPro" id="IPR047187">
    <property type="entry name" value="SF1_C_Upf1"/>
</dbReference>
<dbReference type="InterPro" id="IPR027417">
    <property type="entry name" value="P-loop_NTPase"/>
</dbReference>
<dbReference type="InterPro" id="IPR011009">
    <property type="entry name" value="Kinase-like_dom_sf"/>
</dbReference>
<dbReference type="PANTHER" id="PTHR10887:SF495">
    <property type="entry name" value="HELICASE SENATAXIN ISOFORM X1-RELATED"/>
    <property type="match status" value="1"/>
</dbReference>
<dbReference type="Pfam" id="PF08378">
    <property type="entry name" value="NERD"/>
    <property type="match status" value="1"/>
</dbReference>
<dbReference type="RefSeq" id="WP_172235931.1">
    <property type="nucleotide sequence ID" value="NZ_JABFDP010000005.1"/>
</dbReference>
<dbReference type="Pfam" id="PF13086">
    <property type="entry name" value="AAA_11"/>
    <property type="match status" value="1"/>
</dbReference>
<organism evidence="2 3">
    <name type="scientific">Bradyrhizobium denitrificans</name>
    <dbReference type="NCBI Taxonomy" id="2734912"/>
    <lineage>
        <taxon>Bacteria</taxon>
        <taxon>Pseudomonadati</taxon>
        <taxon>Pseudomonadota</taxon>
        <taxon>Alphaproteobacteria</taxon>
        <taxon>Hyphomicrobiales</taxon>
        <taxon>Nitrobacteraceae</taxon>
        <taxon>Bradyrhizobium</taxon>
    </lineage>
</organism>
<reference evidence="3" key="1">
    <citation type="journal article" date="2021" name="ISME J.">
        <title>Evolutionary origin and ecological implication of a unique nif island in free-living Bradyrhizobium lineages.</title>
        <authorList>
            <person name="Tao J."/>
        </authorList>
    </citation>
    <scope>NUCLEOTIDE SEQUENCE [LARGE SCALE GENOMIC DNA]</scope>
    <source>
        <strain evidence="3">SZCCT0094</strain>
    </source>
</reference>
<dbReference type="SUPFAM" id="SSF56112">
    <property type="entry name" value="Protein kinase-like (PK-like)"/>
    <property type="match status" value="1"/>
</dbReference>
<dbReference type="InterPro" id="IPR011528">
    <property type="entry name" value="NERD"/>
</dbReference>
<name>A0ABS5G0F3_9BRAD</name>
<gene>
    <name evidence="2" type="ORF">JQ619_02620</name>
</gene>
<proteinExistence type="predicted"/>
<dbReference type="InterPro" id="IPR045055">
    <property type="entry name" value="DNA2/NAM7-like"/>
</dbReference>
<accession>A0ABS5G0F3</accession>
<comment type="caution">
    <text evidence="2">The sequence shown here is derived from an EMBL/GenBank/DDBJ whole genome shotgun (WGS) entry which is preliminary data.</text>
</comment>
<protein>
    <submittedName>
        <fullName evidence="2">AAA family ATPase</fullName>
    </submittedName>
</protein>
<dbReference type="InterPro" id="IPR000719">
    <property type="entry name" value="Prot_kinase_dom"/>
</dbReference>
<evidence type="ECO:0000313" key="3">
    <source>
        <dbReference type="Proteomes" id="UP001314635"/>
    </source>
</evidence>
<dbReference type="InterPro" id="IPR003593">
    <property type="entry name" value="AAA+_ATPase"/>
</dbReference>
<dbReference type="SMART" id="SM00382">
    <property type="entry name" value="AAA"/>
    <property type="match status" value="1"/>
</dbReference>
<dbReference type="SUPFAM" id="SSF52540">
    <property type="entry name" value="P-loop containing nucleoside triphosphate hydrolases"/>
    <property type="match status" value="1"/>
</dbReference>
<keyword evidence="3" id="KW-1185">Reference proteome</keyword>
<dbReference type="Pfam" id="PF13087">
    <property type="entry name" value="AAA_12"/>
    <property type="match status" value="1"/>
</dbReference>
<dbReference type="CDD" id="cd18808">
    <property type="entry name" value="SF1_C_Upf1"/>
    <property type="match status" value="1"/>
</dbReference>
<dbReference type="Proteomes" id="UP001314635">
    <property type="component" value="Unassembled WGS sequence"/>
</dbReference>
<evidence type="ECO:0000259" key="1">
    <source>
        <dbReference type="PROSITE" id="PS50011"/>
    </source>
</evidence>
<evidence type="ECO:0000313" key="2">
    <source>
        <dbReference type="EMBL" id="MBR1134651.1"/>
    </source>
</evidence>
<dbReference type="InterPro" id="IPR041679">
    <property type="entry name" value="DNA2/NAM7-like_C"/>
</dbReference>
<dbReference type="Gene3D" id="3.40.50.300">
    <property type="entry name" value="P-loop containing nucleotide triphosphate hydrolases"/>
    <property type="match status" value="2"/>
</dbReference>
<dbReference type="EMBL" id="JAFCLK010000002">
    <property type="protein sequence ID" value="MBR1134651.1"/>
    <property type="molecule type" value="Genomic_DNA"/>
</dbReference>
<sequence length="1572" mass="174980">MNSTGIPPSEVPALAALSSELPEHWLLYASFQYLPPREKPIDIDALIVMDDRVLLLEVKDWDGVLTCNGDVWLLDDKPRGRSAVHSVAYKARILGKVIREAIPGFHFFVDSGVLMTGTARPTTLPAGEAARVFTVDQLEIIVDPTRRTSLLERQPLRAKKAHTYEAEFDRLTRTGRRFKPKDIDWDGYRVVQENIFTHPKSVWSEHRAVLKQDPRHSAILRMWAFDRLSPHLNTPDNRLLIANRDIRAIGYLNAVRSKLISEGRILEVVGGSRSEILTHHFDLRRLPKGLLALPNYLERTRDEIGWDDRVTLVRTLLNAVAELHAKRVAHRDIGLRNIWVESTTRLAIGGFSSASLPDDPLPQYWLDELAGYALPPPADVELQDDWQRDVYHVGLVARSILFNGTEESGLPQSDRSPEHEPTADWLASAVGTTGSVGFSTVVEMSDEFGRISDAEVSPLADHSALDAFESEINPVFEWPAELQLSKGPRIVYESTNASSEKIVVKIWPRMFRGGSAQSDLALLRLFEGVKQLREARSEGLPKFGPCGLSAMGAFVTYDKIVGTRLDECEAMSPLVATRTGCGLISAIAALHRAGLQHGKLDTKAVFVRIEGDQPFPTVSELFEAGEFVDENAVGAARLPPNAEQLSIEHIDRFAAVSIALELLGDVQDDRIEDCRQRLSLELRRPAIETLDTVRDLLTDLATSLDKPPAPRISIGLPDAAVTFPSDGGFYYSRAYRFGGNLVRYLVFGLGYQMNIVWAPDAVPEVKVTAVDFETMRRESDRCERFEASFEFRRSNAPEIGRLIDVLSEIRIEESAQETLGEEALVEPPIAETVVSDLVQAPLRLDTGRFWKRSVELEQNLVPEVIIASEMSPSGSTWIAKYDLSRGNFDFDPEDVVDVQVPNRKRRIGRLDVSGTDTSQLAIRELEWHLRPGDVVQLVERLQQTSYDRRKRAVDRIIARESPVKGLLEYFDTGGAAQPSVLEDPVEPGDLEKYGLNAGQKLAFADITRHGPVGLLQGPPGTGKTKFIAAFVHWLAVVRKVDRVLIASQSHEAVNNVIEAILRTFRAFGHRPNLLRIGSKNITAAVKPYHTASVRERYATSFSNSIRSRVSSLASSIGIDRDYAQASVDLDRQAGSLSRRLHYLLDELARGGHQPDDEKGFNTALRTVRKSFAAIMESAGIPEQLSGNPAALAMAFENLRLSHGVPEGDAASMQRLLGISREWVEALSSSARNFEEFLAKTKTIVTGTCVGLGQTRVRIEQADFDWVIVDEAARCTPGELAVPLQLGKRVLLVGDHFQLKPMVDDVVTRELCREFSHAQLTDIQRSEFERAFISSYGVNRGQILNEQYRMAPSICDLVSDVFYRPNGVVLTTSPDRKGDAFFAGPAADKLLPSSVTWIDTSEQRSHVEKPDSQSPWDIANLAEANTIVKLLRDIQKDHTLFAHLAGLGDDQPIGIICMYKEQRMLLERLLSQSDLTPEYREMIRLETVDSYQGKENTIVIVSLVRCNARGNVGHVGSMNRCNVAMSRAKERLVIVGATRMWRRVAKTSPMRLVLEYIDGMKRPAGEIIMSGAP</sequence>
<dbReference type="PANTHER" id="PTHR10887">
    <property type="entry name" value="DNA2/NAM7 HELICASE FAMILY"/>
    <property type="match status" value="1"/>
</dbReference>
<feature type="domain" description="Protein kinase" evidence="1">
    <location>
        <begin position="118"/>
        <end position="465"/>
    </location>
</feature>